<comment type="caution">
    <text evidence="2">The sequence shown here is derived from an EMBL/GenBank/DDBJ whole genome shotgun (WGS) entry which is preliminary data.</text>
</comment>
<dbReference type="SUPFAM" id="SSF48452">
    <property type="entry name" value="TPR-like"/>
    <property type="match status" value="2"/>
</dbReference>
<reference evidence="2" key="1">
    <citation type="submission" date="2021-05" db="EMBL/GenBank/DDBJ databases">
        <authorList>
            <person name="Pietrasiak N."/>
            <person name="Ward R."/>
            <person name="Stajich J.E."/>
            <person name="Kurbessoian T."/>
        </authorList>
    </citation>
    <scope>NUCLEOTIDE SEQUENCE</scope>
    <source>
        <strain evidence="2">CPER-KK1</strain>
    </source>
</reference>
<evidence type="ECO:0000259" key="1">
    <source>
        <dbReference type="Pfam" id="PF12770"/>
    </source>
</evidence>
<dbReference type="Pfam" id="PF12770">
    <property type="entry name" value="CHAT"/>
    <property type="match status" value="1"/>
</dbReference>
<dbReference type="SMART" id="SM00028">
    <property type="entry name" value="TPR"/>
    <property type="match status" value="6"/>
</dbReference>
<organism evidence="2 3">
    <name type="scientific">Symplocastrum torsivum CPER-KK1</name>
    <dbReference type="NCBI Taxonomy" id="450513"/>
    <lineage>
        <taxon>Bacteria</taxon>
        <taxon>Bacillati</taxon>
        <taxon>Cyanobacteriota</taxon>
        <taxon>Cyanophyceae</taxon>
        <taxon>Oscillatoriophycideae</taxon>
        <taxon>Oscillatoriales</taxon>
        <taxon>Microcoleaceae</taxon>
        <taxon>Symplocastrum</taxon>
    </lineage>
</organism>
<dbReference type="InterPro" id="IPR011990">
    <property type="entry name" value="TPR-like_helical_dom_sf"/>
</dbReference>
<dbReference type="AlphaFoldDB" id="A0A951PNA4"/>
<dbReference type="InterPro" id="IPR019734">
    <property type="entry name" value="TPR_rpt"/>
</dbReference>
<dbReference type="Pfam" id="PF13424">
    <property type="entry name" value="TPR_12"/>
    <property type="match status" value="1"/>
</dbReference>
<dbReference type="Proteomes" id="UP000753908">
    <property type="component" value="Unassembled WGS sequence"/>
</dbReference>
<dbReference type="Gene3D" id="1.25.40.10">
    <property type="entry name" value="Tetratricopeptide repeat domain"/>
    <property type="match status" value="3"/>
</dbReference>
<dbReference type="InterPro" id="IPR024983">
    <property type="entry name" value="CHAT_dom"/>
</dbReference>
<evidence type="ECO:0000313" key="3">
    <source>
        <dbReference type="Proteomes" id="UP000753908"/>
    </source>
</evidence>
<accession>A0A951PNA4</accession>
<dbReference type="EMBL" id="JAHHIF010000026">
    <property type="protein sequence ID" value="MBW4546513.1"/>
    <property type="molecule type" value="Genomic_DNA"/>
</dbReference>
<evidence type="ECO:0000313" key="2">
    <source>
        <dbReference type="EMBL" id="MBW4546513.1"/>
    </source>
</evidence>
<name>A0A951PNA4_9CYAN</name>
<dbReference type="PANTHER" id="PTHR10098:SF112">
    <property type="entry name" value="SLR0380 PROTEIN"/>
    <property type="match status" value="1"/>
</dbReference>
<feature type="domain" description="CHAT" evidence="1">
    <location>
        <begin position="615"/>
        <end position="885"/>
    </location>
</feature>
<gene>
    <name evidence="2" type="ORF">KME25_19005</name>
</gene>
<protein>
    <submittedName>
        <fullName evidence="2">CHAT domain-containing protein</fullName>
    </submittedName>
</protein>
<dbReference type="PANTHER" id="PTHR10098">
    <property type="entry name" value="RAPSYN-RELATED"/>
    <property type="match status" value="1"/>
</dbReference>
<proteinExistence type="predicted"/>
<reference evidence="2" key="2">
    <citation type="journal article" date="2022" name="Microbiol. Resour. Announc.">
        <title>Metagenome Sequencing to Explore Phylogenomics of Terrestrial Cyanobacteria.</title>
        <authorList>
            <person name="Ward R.D."/>
            <person name="Stajich J.E."/>
            <person name="Johansen J.R."/>
            <person name="Huntemann M."/>
            <person name="Clum A."/>
            <person name="Foster B."/>
            <person name="Foster B."/>
            <person name="Roux S."/>
            <person name="Palaniappan K."/>
            <person name="Varghese N."/>
            <person name="Mukherjee S."/>
            <person name="Reddy T.B.K."/>
            <person name="Daum C."/>
            <person name="Copeland A."/>
            <person name="Chen I.A."/>
            <person name="Ivanova N.N."/>
            <person name="Kyrpides N.C."/>
            <person name="Shapiro N."/>
            <person name="Eloe-Fadrosh E.A."/>
            <person name="Pietrasiak N."/>
        </authorList>
    </citation>
    <scope>NUCLEOTIDE SEQUENCE</scope>
    <source>
        <strain evidence="2">CPER-KK1</strain>
    </source>
</reference>
<sequence length="887" mass="97447">MASKRRLLLGSYQPLPKFVGFGSRWLVYLLLACLSALLVIVSPPVFAYISSEVPVTQTIVAPNQLVQQGREHYEAGQFVAAAQVWQQADQAYQSQGDSLKQAMVSSNLALAHQQLGHWAEAKKAIATSLELLHSEPDTIERRRILAQALNTQGSLEMSQGQTQQALTTLQQAADAYKQVGDEIGVIRCAINQAQILRVQGLYRRSLSILDQVNQTLQGQPDSSLKAAALRHLGNTLKLVAEFNKSNEVLQQSLEVAEKLASSPDIAAALLSLGNTARTQADTEAALTFYQRSATLASSQTTRIQAQVNQLSLLVESGSFSRTEPLLPQIEAQLADLPLSRIAVLAQINFAQSLMKLSTGDVGKQELIPNRQKIAKILATAVQQASTLGDQHAQAYALGSLGGLYEKNQQWSEAQDLTEQALILAQSINAPDITYRLQWQLGRLLKAQGDEKGGISKSLDYHKASIAAYTEAVNTLQSLRSDLVAINSEVQFSFREGVEPVYRELVELLLNADETETDSSRLENARQVIESLQVAELDNFFRVACLTAKPVKIDGIDQNAAVIYPIILRDRLEVILSVPHKPLRHYATSLSSNQVESIVAQLRVALTKPFGWSFLPLSQQVYDWLIRPAEADLQTNEIKTLVFVLDGVLRNIPMAALHDGQQYLVEKCGIALAPGLELVESQPLARGKLKVLTAGLSEARPGFSALPAVEVEVKEIQSQIPGEVLLNEEFNTLNIQNAIDDLAVPVVHIATHGQFSSKAEETFILTWDGPINVNELNNLLQTTSQRRSRPIELLVFSACETAKGDKRAALGIAGMAMRAGARSTLATLWSVNDTVTTALMVRFYQELGNDTVTKAEALRRAQLSILQDFKYRQQPYYWAPFVLVGNWL</sequence>